<sequence>MADSSGYYYLGSDMESLDHERRGSSNETELQREKQKNSVLRAQVEEYKAQLIELASEEEEVPDTTIQTRYEHLCKEIEKWVDDVIHEEDRPFDEVWNRVKTGPEGAKLAEMVSSVLIDFDGHAAIGIGILPWLNEQRYLNCFILSLVIWRLLETCVFDEPFPIGTSTDRHGNLEQLLLQDILNCMKEKSQGGVTNALRWRSETLTTMTLTTSFEDRQQIEASRLFSKLSKELEIWVNPSKSVVERLHNDILLTAIILHQDMKCSRREYHLIRPEPHSPTGRETLERKLKRWSLIKMATWRDEIARGDTVPLICLSPGLHRINSGEADAKDLTLTKPVVVVYNSGEEEGQYTEVPKSRRPSVSNKTKQLQKCDRISSASSSTSLDSKGSKDKLPRKVLSRVKSVFSSSPSQQSPERPSGRSRRSSRSTQKGLEQEYYGNSQEQSRPTQSRRASRISYPQSPTKDRAHSPSYFSAKSPSKRRSISSDAAHSGGEDGDYDASYENDRTPRQSEAHVAKAPQPLSRDSFSYTWPQPAIQRSVSNRADTGWYGEDGVMWAQYEEPSISKYPGEG</sequence>
<feature type="region of interest" description="Disordered" evidence="1">
    <location>
        <begin position="347"/>
        <end position="526"/>
    </location>
</feature>
<dbReference type="AlphaFoldDB" id="A0A6A5WYP4"/>
<dbReference type="Proteomes" id="UP000799779">
    <property type="component" value="Unassembled WGS sequence"/>
</dbReference>
<evidence type="ECO:0000313" key="3">
    <source>
        <dbReference type="Proteomes" id="UP000799779"/>
    </source>
</evidence>
<keyword evidence="3" id="KW-1185">Reference proteome</keyword>
<organism evidence="2 3">
    <name type="scientific">Amniculicola lignicola CBS 123094</name>
    <dbReference type="NCBI Taxonomy" id="1392246"/>
    <lineage>
        <taxon>Eukaryota</taxon>
        <taxon>Fungi</taxon>
        <taxon>Dikarya</taxon>
        <taxon>Ascomycota</taxon>
        <taxon>Pezizomycotina</taxon>
        <taxon>Dothideomycetes</taxon>
        <taxon>Pleosporomycetidae</taxon>
        <taxon>Pleosporales</taxon>
        <taxon>Amniculicolaceae</taxon>
        <taxon>Amniculicola</taxon>
    </lineage>
</organism>
<feature type="compositionally biased region" description="Low complexity" evidence="1">
    <location>
        <begin position="374"/>
        <end position="385"/>
    </location>
</feature>
<feature type="compositionally biased region" description="Low complexity" evidence="1">
    <location>
        <begin position="399"/>
        <end position="415"/>
    </location>
</feature>
<evidence type="ECO:0000256" key="1">
    <source>
        <dbReference type="SAM" id="MobiDB-lite"/>
    </source>
</evidence>
<feature type="compositionally biased region" description="Basic and acidic residues" evidence="1">
    <location>
        <begin position="501"/>
        <end position="513"/>
    </location>
</feature>
<protein>
    <submittedName>
        <fullName evidence="2">Uncharacterized protein</fullName>
    </submittedName>
</protein>
<accession>A0A6A5WYP4</accession>
<gene>
    <name evidence="2" type="ORF">P154DRAFT_558838</name>
</gene>
<feature type="compositionally biased region" description="Polar residues" evidence="1">
    <location>
        <begin position="436"/>
        <end position="460"/>
    </location>
</feature>
<name>A0A6A5WYP4_9PLEO</name>
<evidence type="ECO:0000313" key="2">
    <source>
        <dbReference type="EMBL" id="KAF2006870.1"/>
    </source>
</evidence>
<feature type="compositionally biased region" description="Polar residues" evidence="1">
    <location>
        <begin position="359"/>
        <end position="368"/>
    </location>
</feature>
<feature type="region of interest" description="Disordered" evidence="1">
    <location>
        <begin position="1"/>
        <end position="37"/>
    </location>
</feature>
<feature type="compositionally biased region" description="Basic and acidic residues" evidence="1">
    <location>
        <begin position="16"/>
        <end position="36"/>
    </location>
</feature>
<reference evidence="2" key="1">
    <citation type="journal article" date="2020" name="Stud. Mycol.">
        <title>101 Dothideomycetes genomes: a test case for predicting lifestyles and emergence of pathogens.</title>
        <authorList>
            <person name="Haridas S."/>
            <person name="Albert R."/>
            <person name="Binder M."/>
            <person name="Bloem J."/>
            <person name="Labutti K."/>
            <person name="Salamov A."/>
            <person name="Andreopoulos B."/>
            <person name="Baker S."/>
            <person name="Barry K."/>
            <person name="Bills G."/>
            <person name="Bluhm B."/>
            <person name="Cannon C."/>
            <person name="Castanera R."/>
            <person name="Culley D."/>
            <person name="Daum C."/>
            <person name="Ezra D."/>
            <person name="Gonzalez J."/>
            <person name="Henrissat B."/>
            <person name="Kuo A."/>
            <person name="Liang C."/>
            <person name="Lipzen A."/>
            <person name="Lutzoni F."/>
            <person name="Magnuson J."/>
            <person name="Mondo S."/>
            <person name="Nolan M."/>
            <person name="Ohm R."/>
            <person name="Pangilinan J."/>
            <person name="Park H.-J."/>
            <person name="Ramirez L."/>
            <person name="Alfaro M."/>
            <person name="Sun H."/>
            <person name="Tritt A."/>
            <person name="Yoshinaga Y."/>
            <person name="Zwiers L.-H."/>
            <person name="Turgeon B."/>
            <person name="Goodwin S."/>
            <person name="Spatafora J."/>
            <person name="Crous P."/>
            <person name="Grigoriev I."/>
        </authorList>
    </citation>
    <scope>NUCLEOTIDE SEQUENCE</scope>
    <source>
        <strain evidence="2">CBS 123094</strain>
    </source>
</reference>
<proteinExistence type="predicted"/>
<dbReference type="EMBL" id="ML977558">
    <property type="protein sequence ID" value="KAF2006870.1"/>
    <property type="molecule type" value="Genomic_DNA"/>
</dbReference>